<dbReference type="RefSeq" id="WP_221032824.1">
    <property type="nucleotide sequence ID" value="NZ_CP139781.1"/>
</dbReference>
<organism evidence="1 2">
    <name type="scientific">Actomonas aquatica</name>
    <dbReference type="NCBI Taxonomy" id="2866162"/>
    <lineage>
        <taxon>Bacteria</taxon>
        <taxon>Pseudomonadati</taxon>
        <taxon>Verrucomicrobiota</taxon>
        <taxon>Opitutia</taxon>
        <taxon>Opitutales</taxon>
        <taxon>Opitutaceae</taxon>
        <taxon>Actomonas</taxon>
    </lineage>
</organism>
<sequence>MATVHWTFVVERRATGWLNATFHARWREALLHACCRYELLCPIYVLMPDHTHLLLMGLNEQGSDQRTAIAFLRGHTKHALEPQTWQHQAHDHVLRPAERQRNAFAKACHYVAKNPVRQSLCDLATDWPYLGNVIPGYPDLPLRDNDHWDRFWRIRTKHLAAHDAPPTRSRS</sequence>
<dbReference type="EMBL" id="CP139781">
    <property type="protein sequence ID" value="WRQ85633.1"/>
    <property type="molecule type" value="Genomic_DNA"/>
</dbReference>
<dbReference type="SUPFAM" id="SSF143422">
    <property type="entry name" value="Transposase IS200-like"/>
    <property type="match status" value="1"/>
</dbReference>
<evidence type="ECO:0008006" key="3">
    <source>
        <dbReference type="Google" id="ProtNLM"/>
    </source>
</evidence>
<gene>
    <name evidence="1" type="ORF">K1X11_012545</name>
</gene>
<accession>A0ABZ1C1V6</accession>
<dbReference type="InterPro" id="IPR036515">
    <property type="entry name" value="Transposase_17_sf"/>
</dbReference>
<dbReference type="Gene3D" id="3.30.70.1290">
    <property type="entry name" value="Transposase IS200-like"/>
    <property type="match status" value="1"/>
</dbReference>
<keyword evidence="2" id="KW-1185">Reference proteome</keyword>
<evidence type="ECO:0000313" key="1">
    <source>
        <dbReference type="EMBL" id="WRQ85633.1"/>
    </source>
</evidence>
<proteinExistence type="predicted"/>
<dbReference type="Proteomes" id="UP000738431">
    <property type="component" value="Chromosome"/>
</dbReference>
<name>A0ABZ1C1V6_9BACT</name>
<evidence type="ECO:0000313" key="2">
    <source>
        <dbReference type="Proteomes" id="UP000738431"/>
    </source>
</evidence>
<reference evidence="1 2" key="1">
    <citation type="submission" date="2023-12" db="EMBL/GenBank/DDBJ databases">
        <title>Description of an unclassified Opitutus bacterium of Verrucomicrobiota.</title>
        <authorList>
            <person name="Zhang D.-F."/>
        </authorList>
    </citation>
    <scope>NUCLEOTIDE SEQUENCE [LARGE SCALE GENOMIC DNA]</scope>
    <source>
        <strain evidence="1 2">WL0086</strain>
    </source>
</reference>
<protein>
    <recommendedName>
        <fullName evidence="3">Transposase IS200-like domain-containing protein</fullName>
    </recommendedName>
</protein>